<dbReference type="GO" id="GO:0015408">
    <property type="term" value="F:ABC-type ferric iron transporter activity"/>
    <property type="evidence" value="ECO:0007669"/>
    <property type="project" value="InterPro"/>
</dbReference>
<dbReference type="GO" id="GO:0015697">
    <property type="term" value="P:quaternary ammonium group transport"/>
    <property type="evidence" value="ECO:0007669"/>
    <property type="project" value="UniProtKB-ARBA"/>
</dbReference>
<dbReference type="GO" id="GO:0016020">
    <property type="term" value="C:membrane"/>
    <property type="evidence" value="ECO:0007669"/>
    <property type="project" value="InterPro"/>
</dbReference>
<evidence type="ECO:0000259" key="10">
    <source>
        <dbReference type="PROSITE" id="PS50893"/>
    </source>
</evidence>
<dbReference type="InterPro" id="IPR003593">
    <property type="entry name" value="AAA+_ATPase"/>
</dbReference>
<keyword evidence="7" id="KW-0408">Iron</keyword>
<dbReference type="SUPFAM" id="SSF52540">
    <property type="entry name" value="P-loop containing nucleoside triphosphate hydrolases"/>
    <property type="match status" value="1"/>
</dbReference>
<feature type="domain" description="ABC transporter" evidence="10">
    <location>
        <begin position="16"/>
        <end position="248"/>
    </location>
</feature>
<accession>A0A0P0YW44</accession>
<keyword evidence="5" id="KW-0547">Nucleotide-binding</keyword>
<organism evidence="11">
    <name type="scientific">Aureimonas altamirensis</name>
    <dbReference type="NCBI Taxonomy" id="370622"/>
    <lineage>
        <taxon>Bacteria</taxon>
        <taxon>Pseudomonadati</taxon>
        <taxon>Pseudomonadota</taxon>
        <taxon>Alphaproteobacteria</taxon>
        <taxon>Hyphomicrobiales</taxon>
        <taxon>Aurantimonadaceae</taxon>
        <taxon>Aureimonas</taxon>
    </lineage>
</organism>
<comment type="similarity">
    <text evidence="1">Belongs to the ABC transporter superfamily.</text>
</comment>
<name>A0A0P0YW44_9HYPH</name>
<dbReference type="GO" id="GO:0005524">
    <property type="term" value="F:ATP binding"/>
    <property type="evidence" value="ECO:0007669"/>
    <property type="project" value="UniProtKB-KW"/>
</dbReference>
<dbReference type="SMART" id="SM00382">
    <property type="entry name" value="AAA"/>
    <property type="match status" value="1"/>
</dbReference>
<evidence type="ECO:0000256" key="8">
    <source>
        <dbReference type="ARBA" id="ARBA00023065"/>
    </source>
</evidence>
<evidence type="ECO:0000256" key="3">
    <source>
        <dbReference type="ARBA" id="ARBA00022475"/>
    </source>
</evidence>
<evidence type="ECO:0000256" key="6">
    <source>
        <dbReference type="ARBA" id="ARBA00022840"/>
    </source>
</evidence>
<evidence type="ECO:0000256" key="5">
    <source>
        <dbReference type="ARBA" id="ARBA00022741"/>
    </source>
</evidence>
<keyword evidence="2" id="KW-0813">Transport</keyword>
<dbReference type="FunFam" id="3.40.50.300:FF:000425">
    <property type="entry name" value="Probable ABC transporter, ATP-binding subunit"/>
    <property type="match status" value="1"/>
</dbReference>
<keyword evidence="6" id="KW-0067">ATP-binding</keyword>
<keyword evidence="8" id="KW-0406">Ion transport</keyword>
<evidence type="ECO:0000256" key="9">
    <source>
        <dbReference type="ARBA" id="ARBA00023136"/>
    </source>
</evidence>
<dbReference type="PANTHER" id="PTHR42781">
    <property type="entry name" value="SPERMIDINE/PUTRESCINE IMPORT ATP-BINDING PROTEIN POTA"/>
    <property type="match status" value="1"/>
</dbReference>
<proteinExistence type="inferred from homology"/>
<dbReference type="CDD" id="cd03259">
    <property type="entry name" value="ABC_Carb_Solutes_like"/>
    <property type="match status" value="1"/>
</dbReference>
<evidence type="ECO:0000313" key="11">
    <source>
        <dbReference type="EMBL" id="BAT25632.1"/>
    </source>
</evidence>
<protein>
    <submittedName>
        <fullName evidence="11">ABC-type spermidine/putrescine transport system, ATPase component</fullName>
    </submittedName>
</protein>
<dbReference type="AlphaFoldDB" id="A0A0P0YW44"/>
<keyword evidence="9" id="KW-0472">Membrane</keyword>
<dbReference type="InterPro" id="IPR017871">
    <property type="entry name" value="ABC_transporter-like_CS"/>
</dbReference>
<keyword evidence="3" id="KW-1003">Cell membrane</keyword>
<dbReference type="EMBL" id="LC066370">
    <property type="protein sequence ID" value="BAT25632.1"/>
    <property type="molecule type" value="Genomic_DNA"/>
</dbReference>
<dbReference type="InterPro" id="IPR015853">
    <property type="entry name" value="ABC_transpr_FbpC"/>
</dbReference>
<keyword evidence="4" id="KW-0410">Iron transport</keyword>
<dbReference type="InterPro" id="IPR027417">
    <property type="entry name" value="P-loop_NTPase"/>
</dbReference>
<evidence type="ECO:0000256" key="2">
    <source>
        <dbReference type="ARBA" id="ARBA00022448"/>
    </source>
</evidence>
<dbReference type="InterPro" id="IPR003439">
    <property type="entry name" value="ABC_transporter-like_ATP-bd"/>
</dbReference>
<dbReference type="PROSITE" id="PS50893">
    <property type="entry name" value="ABC_TRANSPORTER_2"/>
    <property type="match status" value="1"/>
</dbReference>
<evidence type="ECO:0000256" key="1">
    <source>
        <dbReference type="ARBA" id="ARBA00005417"/>
    </source>
</evidence>
<evidence type="ECO:0000256" key="7">
    <source>
        <dbReference type="ARBA" id="ARBA00023004"/>
    </source>
</evidence>
<evidence type="ECO:0000256" key="4">
    <source>
        <dbReference type="ARBA" id="ARBA00022496"/>
    </source>
</evidence>
<dbReference type="GO" id="GO:0016887">
    <property type="term" value="F:ATP hydrolysis activity"/>
    <property type="evidence" value="ECO:0007669"/>
    <property type="project" value="InterPro"/>
</dbReference>
<sequence length="359" mass="38738">MAVLQTTSDEAAAIPVSVAGLSRRIGALDILSDINLEVAAGEILCLVGHSGCGKSTLLRLLAGIDAPSAGRIAFGGEVMAGPGRFVEPEKRGVGLMFQDYALFPHLTVQQNIAFGLRGRARGDIAARVQSTLQRLGIAHFGTRYPHMLSGGEQQRVALARAIAPRPGVLLMDEPFSNLDSRLREAVRMETLALVRQVGATVVLVTHDPQEALMVSDRIALMHQGRIIQAGTGRDLYYKPQTPFVARFFSDFNEVRGTVRHGAIDTPFGRVAAGHGAAEGSEMLVLVRPGGLRPGNGDGSIEAQIVHRRFCGEVEQLELKLDAHPQLVTIRRNIGDFASDADRIRIVLDRKETFVFPVSS</sequence>
<dbReference type="PANTHER" id="PTHR42781:SF4">
    <property type="entry name" value="SPERMIDINE_PUTRESCINE IMPORT ATP-BINDING PROTEIN POTA"/>
    <property type="match status" value="1"/>
</dbReference>
<dbReference type="Gene3D" id="3.40.50.300">
    <property type="entry name" value="P-loop containing nucleotide triphosphate hydrolases"/>
    <property type="match status" value="1"/>
</dbReference>
<dbReference type="Pfam" id="PF00005">
    <property type="entry name" value="ABC_tran"/>
    <property type="match status" value="1"/>
</dbReference>
<reference evidence="11" key="1">
    <citation type="journal article" date="2015" name="Proc. Natl. Acad. Sci. U.S.A.">
        <title>Bacterial clade with the ribosomal RNA operon on a small plasmid rather than the chromosome.</title>
        <authorList>
            <person name="Anda M."/>
            <person name="Ohtsubo Y."/>
            <person name="Okubo T."/>
            <person name="Sugawara M."/>
            <person name="Nagata Y."/>
            <person name="Tsuda M."/>
            <person name="Minamisawa K."/>
            <person name="Mitsui H."/>
        </authorList>
    </citation>
    <scope>NUCLEOTIDE SEQUENCE</scope>
    <source>
        <strain evidence="11">DSM 21988</strain>
    </source>
</reference>
<dbReference type="PROSITE" id="PS00211">
    <property type="entry name" value="ABC_TRANSPORTER_1"/>
    <property type="match status" value="1"/>
</dbReference>
<dbReference type="InterPro" id="IPR050093">
    <property type="entry name" value="ABC_SmlMolc_Importer"/>
</dbReference>